<comment type="similarity">
    <text evidence="1 9 10">Belongs to the peptidase S8 family.</text>
</comment>
<evidence type="ECO:0008006" key="17">
    <source>
        <dbReference type="Google" id="ProtNLM"/>
    </source>
</evidence>
<dbReference type="InterPro" id="IPR000209">
    <property type="entry name" value="Peptidase_S8/S53_dom"/>
</dbReference>
<evidence type="ECO:0000259" key="12">
    <source>
        <dbReference type="Pfam" id="PF00082"/>
    </source>
</evidence>
<reference evidence="15" key="1">
    <citation type="submission" date="2021-10" db="EMBL/GenBank/DDBJ databases">
        <authorList>
            <person name="Criscuolo A."/>
        </authorList>
    </citation>
    <scope>NUCLEOTIDE SEQUENCE</scope>
    <source>
        <strain evidence="15">CIP111885</strain>
    </source>
</reference>
<gene>
    <name evidence="15" type="ORF">NEOCIP111885_02199</name>
</gene>
<accession>A0A9C7LBG1</accession>
<evidence type="ECO:0000256" key="9">
    <source>
        <dbReference type="PROSITE-ProRule" id="PRU01240"/>
    </source>
</evidence>
<dbReference type="Pfam" id="PF09136">
    <property type="entry name" value="Glucodextran_B"/>
    <property type="match status" value="1"/>
</dbReference>
<dbReference type="Pfam" id="PF06280">
    <property type="entry name" value="fn3_5"/>
    <property type="match status" value="1"/>
</dbReference>
<dbReference type="PANTHER" id="PTHR43806:SF65">
    <property type="entry name" value="SERINE PROTEASE APRX"/>
    <property type="match status" value="1"/>
</dbReference>
<dbReference type="Gene3D" id="2.60.40.1710">
    <property type="entry name" value="Subtilisin-like superfamily"/>
    <property type="match status" value="1"/>
</dbReference>
<sequence>MRKLQKMKKSVAIGLTSLLTVSNFAYAAPSEASSEILGQATSAVNGEESISLIDSQQPFEDNEKVRVIVELEQQAAIEFATEKGVQYSDLSESTQAALEEKATNAQEEVKQDIAENNIDMSYEYNFTTVFNGFSGEVQYGDILEIENLPNVKGVYLANEYERPVTEPNMATSHEFIQSYQAWLDGKYKGEGMVVAIIDSGVDHTHRDMVVSPNTAVDLSQAKVDTLKAEQGLLGKHFTTKVPYGYNYFDHSTEVRDLVPGGSNHGMHVAGTVAANGDPDNGGIKGVAPEAQLLAMKVFSNDPGYASTFSDIYLVAIDESIKLGADVLNMSLGSVASFYSPEDPANLAITRAVDNGVVASVSAGNSRHIGRGYKTPYAENPDIGVVGAPGLSYDSIQVAASGNKQTWYNYTLSLGGTVINDPDKPFGYGSDNWIEKLGNKEYDLVSLIGKPGAPADYTGLDVAGKVVAVTRGGTPGPFIDKAAEAAKQGAAAIIVQDAGTPGAVFYYDLGGFAVPIIFISKPAGDQLHAAFTAGKTKLSYTMTGHIPAPQAGRPTEFSSWGTTPSLDIKPEIMAPGGNILSTLNNNQYGLMSGTSMAAPHVAGGSALVMQYIKEHAIYKNWSLKDQAHLAKVLLMNTAEQTIGTNGQPFSPRLQGAGMMQIADATLTPVRVVNPTTNEAKVELRDFTSKVVEFKVKAINDSSRKAITYNVNVDVLTDAIQKSTTIDTNWTAAVTPTADNPHLRGSESLKNVVVTAPATVTVPAGGTVEIPVKIDLTNAKIPGYLADGKTPTELDLKEDIFVEGFVRLTDSSDVEPDLVVPYVGFYGDWDRPSILDGMRNLDSKAYFTLATGSQPQAGVVDNRGTYIGFDPVNGYANAVSKFSLSPNGDGMFDTIVPILSFLRGAEDVQYNVLDADKNNIRTIRTETYQRKHYYSTTTSQYTYSTARAWDGKVNGELVPDGNYFYEVKARVDMSHREADWQSKLIPFKVDTKAPVVTAAYDVAAKKLTWTATDGDGVGIQHFLVKVDGVSVLPAGQLYLPASRSLDVTAPAGAKVEVVAYDFANNISTTQASLTTTSTEKNVPVITLESPSNGSIHNKNVVTVKGYVKDESPIASIYVNGTSVAFNRVMEANEERYRFSTDLTLAEGVHDLIIKATDIVGNEVQISRRPVFVDTTAATLTVAAPQYVENTVGKTNLEISVSDNNDQIRVYVNDNEVLSNSGPASWVEPTPYSKSFTSEVTLKEGNNTFTVRAVDLAGFVTTKTVNVYKLKAGETPVIAEIQATTVAPNNYVSYKKATEINATSNEAITWNVKVVSPSGKESMLPASTGTSYNATFKPGQYDENGVYTVVFSGVNALNVNVASKEATFTVHNYPIVVEEVAVTDQLGNAKSTFAQTGTANIQATIKNFGSDIEKPMLIIQVKDSNNRVVEKSFLNLTKLNPEDSNGLGMQVQLDKLAKGTYSVDVFVWTGWDMAPLAEAKKSAVTFTVN</sequence>
<evidence type="ECO:0000313" key="15">
    <source>
        <dbReference type="EMBL" id="CAG9608505.1"/>
    </source>
</evidence>
<dbReference type="CDD" id="cd07475">
    <property type="entry name" value="Peptidases_S8_C5a_Peptidase"/>
    <property type="match status" value="1"/>
</dbReference>
<dbReference type="InterPro" id="IPR034216">
    <property type="entry name" value="C5a_Peptidase"/>
</dbReference>
<feature type="active site" description="Charge relay system" evidence="8 9">
    <location>
        <position position="594"/>
    </location>
</feature>
<dbReference type="InterPro" id="IPR036852">
    <property type="entry name" value="Peptidase_S8/S53_dom_sf"/>
</dbReference>
<dbReference type="PROSITE" id="PS00137">
    <property type="entry name" value="SUBTILASE_HIS"/>
    <property type="match status" value="1"/>
</dbReference>
<dbReference type="PANTHER" id="PTHR43806">
    <property type="entry name" value="PEPTIDASE S8"/>
    <property type="match status" value="1"/>
</dbReference>
<evidence type="ECO:0000256" key="11">
    <source>
        <dbReference type="SAM" id="SignalP"/>
    </source>
</evidence>
<keyword evidence="4 11" id="KW-0732">Signal</keyword>
<keyword evidence="5" id="KW-0677">Repeat</keyword>
<dbReference type="PROSITE" id="PS00138">
    <property type="entry name" value="SUBTILASE_SER"/>
    <property type="match status" value="1"/>
</dbReference>
<dbReference type="Gene3D" id="3.40.50.200">
    <property type="entry name" value="Peptidase S8/S53 domain"/>
    <property type="match status" value="1"/>
</dbReference>
<dbReference type="Gene3D" id="3.50.30.30">
    <property type="match status" value="1"/>
</dbReference>
<keyword evidence="7 9" id="KW-0720">Serine protease</keyword>
<evidence type="ECO:0000256" key="8">
    <source>
        <dbReference type="PIRSR" id="PIRSR615500-1"/>
    </source>
</evidence>
<comment type="caution">
    <text evidence="15">The sequence shown here is derived from an EMBL/GenBank/DDBJ whole genome shotgun (WGS) entry which is preliminary data.</text>
</comment>
<name>A0A9C7LBG1_9BACI</name>
<dbReference type="InterPro" id="IPR010435">
    <property type="entry name" value="C5a/SBT2-like_Fn3"/>
</dbReference>
<evidence type="ECO:0000256" key="5">
    <source>
        <dbReference type="ARBA" id="ARBA00022737"/>
    </source>
</evidence>
<keyword evidence="6 9" id="KW-0378">Hydrolase</keyword>
<protein>
    <recommendedName>
        <fullName evidence="17">Lactocepin</fullName>
    </recommendedName>
</protein>
<dbReference type="InterPro" id="IPR050131">
    <property type="entry name" value="Peptidase_S8_subtilisin-like"/>
</dbReference>
<dbReference type="GO" id="GO:0006508">
    <property type="term" value="P:proteolysis"/>
    <property type="evidence" value="ECO:0007669"/>
    <property type="project" value="UniProtKB-KW"/>
</dbReference>
<dbReference type="GO" id="GO:0016020">
    <property type="term" value="C:membrane"/>
    <property type="evidence" value="ECO:0007669"/>
    <property type="project" value="InterPro"/>
</dbReference>
<feature type="chain" id="PRO_5039393202" description="Lactocepin" evidence="11">
    <location>
        <begin position="28"/>
        <end position="1486"/>
    </location>
</feature>
<dbReference type="Proteomes" id="UP000789845">
    <property type="component" value="Unassembled WGS sequence"/>
</dbReference>
<dbReference type="PROSITE" id="PS51892">
    <property type="entry name" value="SUBTILASE"/>
    <property type="match status" value="1"/>
</dbReference>
<dbReference type="PRINTS" id="PR00723">
    <property type="entry name" value="SUBTILISIN"/>
</dbReference>
<dbReference type="InterPro" id="IPR013783">
    <property type="entry name" value="Ig-like_fold"/>
</dbReference>
<evidence type="ECO:0000313" key="16">
    <source>
        <dbReference type="Proteomes" id="UP000789845"/>
    </source>
</evidence>
<dbReference type="Gene3D" id="2.60.40.10">
    <property type="entry name" value="Immunoglobulins"/>
    <property type="match status" value="2"/>
</dbReference>
<dbReference type="Pfam" id="PF00082">
    <property type="entry name" value="Peptidase_S8"/>
    <property type="match status" value="1"/>
</dbReference>
<feature type="active site" description="Charge relay system" evidence="8 9">
    <location>
        <position position="198"/>
    </location>
</feature>
<dbReference type="EMBL" id="CAKJTG010000010">
    <property type="protein sequence ID" value="CAG9608505.1"/>
    <property type="molecule type" value="Genomic_DNA"/>
</dbReference>
<dbReference type="InterPro" id="IPR015500">
    <property type="entry name" value="Peptidase_S8_subtilisin-rel"/>
</dbReference>
<evidence type="ECO:0000256" key="10">
    <source>
        <dbReference type="RuleBase" id="RU003355"/>
    </source>
</evidence>
<evidence type="ECO:0000259" key="13">
    <source>
        <dbReference type="Pfam" id="PF02225"/>
    </source>
</evidence>
<dbReference type="PROSITE" id="PS00136">
    <property type="entry name" value="SUBTILASE_ASP"/>
    <property type="match status" value="1"/>
</dbReference>
<feature type="active site" description="Charge relay system" evidence="8 9">
    <location>
        <position position="264"/>
    </location>
</feature>
<proteinExistence type="inferred from homology"/>
<evidence type="ECO:0000259" key="14">
    <source>
        <dbReference type="Pfam" id="PF06280"/>
    </source>
</evidence>
<dbReference type="InterPro" id="IPR023828">
    <property type="entry name" value="Peptidase_S8_Ser-AS"/>
</dbReference>
<evidence type="ECO:0000256" key="1">
    <source>
        <dbReference type="ARBA" id="ARBA00011073"/>
    </source>
</evidence>
<keyword evidence="16" id="KW-1185">Reference proteome</keyword>
<organism evidence="15 16">
    <name type="scientific">Pseudoneobacillus rhizosphaerae</name>
    <dbReference type="NCBI Taxonomy" id="2880968"/>
    <lineage>
        <taxon>Bacteria</taxon>
        <taxon>Bacillati</taxon>
        <taxon>Bacillota</taxon>
        <taxon>Bacilli</taxon>
        <taxon>Bacillales</taxon>
        <taxon>Bacillaceae</taxon>
        <taxon>Pseudoneobacillus</taxon>
    </lineage>
</organism>
<evidence type="ECO:0000256" key="7">
    <source>
        <dbReference type="ARBA" id="ARBA00022825"/>
    </source>
</evidence>
<evidence type="ECO:0000256" key="4">
    <source>
        <dbReference type="ARBA" id="ARBA00022729"/>
    </source>
</evidence>
<evidence type="ECO:0000256" key="6">
    <source>
        <dbReference type="ARBA" id="ARBA00022801"/>
    </source>
</evidence>
<dbReference type="SUPFAM" id="SSF52743">
    <property type="entry name" value="Subtilisin-like"/>
    <property type="match status" value="1"/>
</dbReference>
<feature type="signal peptide" evidence="11">
    <location>
        <begin position="1"/>
        <end position="27"/>
    </location>
</feature>
<feature type="domain" description="C5a peptidase/Subtilisin-like protease SBT2-like Fn3-like" evidence="14">
    <location>
        <begin position="680"/>
        <end position="821"/>
    </location>
</feature>
<dbReference type="InterPro" id="IPR022398">
    <property type="entry name" value="Peptidase_S8_His-AS"/>
</dbReference>
<keyword evidence="2" id="KW-0964">Secreted</keyword>
<dbReference type="InterPro" id="IPR003137">
    <property type="entry name" value="PA_domain"/>
</dbReference>
<feature type="domain" description="Peptidase S8/S53" evidence="12">
    <location>
        <begin position="189"/>
        <end position="656"/>
    </location>
</feature>
<keyword evidence="2" id="KW-0134">Cell wall</keyword>
<dbReference type="GO" id="GO:0004252">
    <property type="term" value="F:serine-type endopeptidase activity"/>
    <property type="evidence" value="ECO:0007669"/>
    <property type="project" value="UniProtKB-UniRule"/>
</dbReference>
<evidence type="ECO:0000256" key="3">
    <source>
        <dbReference type="ARBA" id="ARBA00022670"/>
    </source>
</evidence>
<keyword evidence="3 9" id="KW-0645">Protease</keyword>
<dbReference type="Gene3D" id="2.60.40.4070">
    <property type="match status" value="1"/>
</dbReference>
<dbReference type="RefSeq" id="WP_230496737.1">
    <property type="nucleotide sequence ID" value="NZ_CAKJTG010000010.1"/>
</dbReference>
<evidence type="ECO:0000256" key="2">
    <source>
        <dbReference type="ARBA" id="ARBA00022512"/>
    </source>
</evidence>
<feature type="domain" description="PA" evidence="13">
    <location>
        <begin position="442"/>
        <end position="526"/>
    </location>
</feature>
<dbReference type="Pfam" id="PF02225">
    <property type="entry name" value="PA"/>
    <property type="match status" value="1"/>
</dbReference>
<dbReference type="InterPro" id="IPR023827">
    <property type="entry name" value="Peptidase_S8_Asp-AS"/>
</dbReference>